<dbReference type="SUPFAM" id="SSF141072">
    <property type="entry name" value="CalX-like"/>
    <property type="match status" value="2"/>
</dbReference>
<evidence type="ECO:0000256" key="2">
    <source>
        <dbReference type="ARBA" id="ARBA00022737"/>
    </source>
</evidence>
<dbReference type="Proteomes" id="UP000788153">
    <property type="component" value="Unassembled WGS sequence"/>
</dbReference>
<dbReference type="InterPro" id="IPR018511">
    <property type="entry name" value="Hemolysin-typ_Ca-bd_CS"/>
</dbReference>
<gene>
    <name evidence="5" type="ORF">FHT01_000416</name>
</gene>
<dbReference type="InterPro" id="IPR038081">
    <property type="entry name" value="CalX-like_sf"/>
</dbReference>
<dbReference type="InterPro" id="IPR010221">
    <property type="entry name" value="VCBS_dom"/>
</dbReference>
<feature type="domain" description="LTD" evidence="4">
    <location>
        <begin position="489"/>
        <end position="596"/>
    </location>
</feature>
<dbReference type="PRINTS" id="PR00313">
    <property type="entry name" value="CABNDNGRPT"/>
</dbReference>
<protein>
    <recommendedName>
        <fullName evidence="4">LTD domain-containing protein</fullName>
    </recommendedName>
</protein>
<dbReference type="SUPFAM" id="SSF51120">
    <property type="entry name" value="beta-Roll"/>
    <property type="match status" value="2"/>
</dbReference>
<dbReference type="Gene3D" id="3.60.10.10">
    <property type="entry name" value="Endonuclease/exonuclease/phosphatase"/>
    <property type="match status" value="1"/>
</dbReference>
<evidence type="ECO:0000313" key="5">
    <source>
        <dbReference type="EMBL" id="NIJ22874.1"/>
    </source>
</evidence>
<dbReference type="InterPro" id="IPR036691">
    <property type="entry name" value="Endo/exonu/phosph_ase_sf"/>
</dbReference>
<sequence>MAQQYFALAAGDLLQDWSDTGLLSADDWSRVPSIVGYRGDGLTSGTGVDPRTVLGSSDVVDVNVNLANPDSYTTGGVAEFDGIANPVVALQGSGTARAPYLVIHLDTTGREDVVFGALLRDIDAGTSAVQPVAIQYRVGETGDWINIDGGYVANANIGSDTPVSVTLPADANDQAQVQVRVLTTDAVGSDAFIGVDDITVTSAPIAAAEPVLPWINEFHYDNDGADAGEAVEIAGTAGTDLTGWSLVLYNGSNNAPYGTIALSGVIADQADGYGTLSFAAVGLQNGSPDGFALVDAGGAVVQFLSYEGTITAASGAAAGLTSTDVGVAEAASSPLGFSLQLKGSGASYGDFTWAEASDDSFGDVNDSQSFGDGPPPPVAGALSVADASVVEGDSGTADLVFTVTRSGGSTGAVSATWTVTLGSASAGDLATSTLTGTVNFADGATSATIVVPVLGDTDVEGDEDLTLTLSNATGGATIADGEATGTIVNDDAGTPPPAGSVFINEIHYDDESTDTGEGIEVAGLAGTDLTGWSLVLYNGNGGASYGTIALSGVIADQSNGYGTVAVPAVGLQNGSPDGIALIDASGNVVQFLSYEGTMVASNGPAAGLTSTDIGVAEEPAPGDGFSLQLKGVGATAADFVWTAPSDDSFGDVNDGQSFIAPDGTGQISIRDAQFDEGDAGTTDFSFVVRRAGGSASEASVDYTVTLDGSADAADFGPDAAFTGTVTFGAGQSEATITLPVAGDLVGESNETFSVTLLNPKGDIVIADADAIGTILNDDLVTLAIGTIQGLGHVSDYVGQTVHTSGIVTAVDSNGYYLQDAVGDGDAATSDGIFVFTGSAPTVTVGDALEVTGNVSEFQGGPAGLSVTQIDTATATVVSSGNALPTAVVIGQGGVLPPSMVIDDDGLTSYDPSSDGIDFYESLEGMLVTIDAPMAVASTNNFGETFVVASGGEGATGVNDRGGITLSPGDYNPEKIQIDDDAAIFAGFTPGYSTGDVLSDVTGVVNYAFDSYEVLVTEAVTVTQDVTLPREIADFASDADSLSIATYNVENLDPTDTKFDLLANDIVYNLRAPDIIAVQEIQDADGAGNGGNLSGTVTAQLLIDAIAAEGGPRYAYVEVAPDAPNSTGGEPGGNIRNGYFYNIDRVDYVTGSAQLIEGPAYEGTRRPLVAEFMFNGEAVTTVNVHFTSRGGSDPLFGNTQPPVDAGEAARENQAAGIRAYVNEALAGDPAKNIAVLGDFNGFYFEDAQQILTGDGVLTNVATLLPEEERYSYLFDGNSQLLDNILVTGGLFAGASYDAVHINAEFGGERATDHDPQVALFDFATPNVAPVAVDDAVTVAEDATTDDLTALLLGNDIDDGALRIDSVDTSATQGSVVFDAETQTLRYVADADAFDALAPGETATDSFDYTVVDAQGLTSTATVTVTITGEADGVVITGTVFGDMLVGTGGEDSIDGRNGNDTLLGLGGNDVLTGGNGNDHLEGGMGADMLLGDAGNDDMLGGAGDDILIGGRGNDTLTGDAGADLFVFDRQSGADVIGDYEIGSDVLLFDNLDIIRTRVTDTDRDGTLDLTIAFRQGGGVTLLGIDDLASVTIEYGDAPMPGETIL</sequence>
<comment type="caution">
    <text evidence="5">The sequence shown here is derived from an EMBL/GenBank/DDBJ whole genome shotgun (WGS) entry which is preliminary data.</text>
</comment>
<dbReference type="InterPro" id="IPR003644">
    <property type="entry name" value="Calx_beta"/>
</dbReference>
<dbReference type="SMART" id="SM00237">
    <property type="entry name" value="Calx_beta"/>
    <property type="match status" value="2"/>
</dbReference>
<dbReference type="Gene3D" id="2.150.10.10">
    <property type="entry name" value="Serralysin-like metalloprotease, C-terminal"/>
    <property type="match status" value="1"/>
</dbReference>
<dbReference type="PANTHER" id="PTHR42834:SF1">
    <property type="entry name" value="ENDONUCLEASE_EXONUCLEASE_PHOSPHATASE FAMILY PROTEIN (AFU_ORTHOLOGUE AFUA_3G09210)"/>
    <property type="match status" value="1"/>
</dbReference>
<dbReference type="Pfam" id="PF17963">
    <property type="entry name" value="Big_9"/>
    <property type="match status" value="1"/>
</dbReference>
<dbReference type="Pfam" id="PF00353">
    <property type="entry name" value="HemolysinCabind"/>
    <property type="match status" value="2"/>
</dbReference>
<dbReference type="PROSITE" id="PS51841">
    <property type="entry name" value="LTD"/>
    <property type="match status" value="1"/>
</dbReference>
<dbReference type="PROSITE" id="PS00330">
    <property type="entry name" value="HEMOLYSIN_CALCIUM"/>
    <property type="match status" value="1"/>
</dbReference>
<evidence type="ECO:0000256" key="1">
    <source>
        <dbReference type="ARBA" id="ARBA00022729"/>
    </source>
</evidence>
<dbReference type="InterPro" id="IPR011049">
    <property type="entry name" value="Serralysin-like_metalloprot_C"/>
</dbReference>
<dbReference type="InterPro" id="IPR001343">
    <property type="entry name" value="Hemolysn_Ca-bd"/>
</dbReference>
<dbReference type="RefSeq" id="WP_140048072.1">
    <property type="nucleotide sequence ID" value="NZ_BAAAEV010000001.1"/>
</dbReference>
<dbReference type="Pfam" id="PF03160">
    <property type="entry name" value="Calx-beta"/>
    <property type="match status" value="2"/>
</dbReference>
<accession>A0ABX0TX41</accession>
<keyword evidence="3" id="KW-0106">Calcium</keyword>
<dbReference type="Gene3D" id="2.60.40.2030">
    <property type="match status" value="2"/>
</dbReference>
<keyword evidence="2" id="KW-0677">Repeat</keyword>
<proteinExistence type="predicted"/>
<reference evidence="5 6" key="1">
    <citation type="submission" date="2020-03" db="EMBL/GenBank/DDBJ databases">
        <title>Genomic Encyclopedia of Type Strains, Phase IV (KMG-IV): sequencing the most valuable type-strain genomes for metagenomic binning, comparative biology and taxonomic classification.</title>
        <authorList>
            <person name="Goeker M."/>
        </authorList>
    </citation>
    <scope>NUCLEOTIDE SEQUENCE [LARGE SCALE GENOMIC DNA]</scope>
    <source>
        <strain evidence="5 6">DSM 22753</strain>
    </source>
</reference>
<evidence type="ECO:0000256" key="3">
    <source>
        <dbReference type="ARBA" id="ARBA00022837"/>
    </source>
</evidence>
<dbReference type="PANTHER" id="PTHR42834">
    <property type="entry name" value="ENDONUCLEASE/EXONUCLEASE/PHOSPHATASE FAMILY PROTEIN (AFU_ORTHOLOGUE AFUA_3G09210)"/>
    <property type="match status" value="1"/>
</dbReference>
<keyword evidence="6" id="KW-1185">Reference proteome</keyword>
<evidence type="ECO:0000259" key="4">
    <source>
        <dbReference type="PROSITE" id="PS51841"/>
    </source>
</evidence>
<organism evidence="5 6">
    <name type="scientific">Sphingomonas japonica</name>
    <dbReference type="NCBI Taxonomy" id="511662"/>
    <lineage>
        <taxon>Bacteria</taxon>
        <taxon>Pseudomonadati</taxon>
        <taxon>Pseudomonadota</taxon>
        <taxon>Alphaproteobacteria</taxon>
        <taxon>Sphingomonadales</taxon>
        <taxon>Sphingomonadaceae</taxon>
        <taxon>Sphingomonas</taxon>
    </lineage>
</organism>
<dbReference type="CDD" id="cd04486">
    <property type="entry name" value="YhcR_OBF_like"/>
    <property type="match status" value="1"/>
</dbReference>
<keyword evidence="1" id="KW-0732">Signal</keyword>
<dbReference type="SUPFAM" id="SSF56219">
    <property type="entry name" value="DNase I-like"/>
    <property type="match status" value="1"/>
</dbReference>
<evidence type="ECO:0000313" key="6">
    <source>
        <dbReference type="Proteomes" id="UP000788153"/>
    </source>
</evidence>
<dbReference type="NCBIfam" id="TIGR01965">
    <property type="entry name" value="VCBS_repeat"/>
    <property type="match status" value="1"/>
</dbReference>
<dbReference type="EMBL" id="JAASQP010000001">
    <property type="protein sequence ID" value="NIJ22874.1"/>
    <property type="molecule type" value="Genomic_DNA"/>
</dbReference>
<name>A0ABX0TX41_9SPHN</name>
<dbReference type="InterPro" id="IPR001322">
    <property type="entry name" value="Lamin_tail_dom"/>
</dbReference>